<dbReference type="PANTHER" id="PTHR46321">
    <property type="entry name" value="KIF1-BINDING PROTEIN"/>
    <property type="match status" value="1"/>
</dbReference>
<dbReference type="InterPro" id="IPR022083">
    <property type="entry name" value="KBP"/>
</dbReference>
<dbReference type="GO" id="GO:0021952">
    <property type="term" value="P:central nervous system projection neuron axonogenesis"/>
    <property type="evidence" value="ECO:0007669"/>
    <property type="project" value="TreeGrafter"/>
</dbReference>
<dbReference type="GO" id="GO:1990535">
    <property type="term" value="P:neuron projection maintenance"/>
    <property type="evidence" value="ECO:0007669"/>
    <property type="project" value="TreeGrafter"/>
</dbReference>
<dbReference type="GO" id="GO:0000226">
    <property type="term" value="P:microtubule cytoskeleton organization"/>
    <property type="evidence" value="ECO:0007669"/>
    <property type="project" value="TreeGrafter"/>
</dbReference>
<evidence type="ECO:0000256" key="4">
    <source>
        <dbReference type="ARBA" id="ARBA00022490"/>
    </source>
</evidence>
<dbReference type="Proteomes" id="UP000242450">
    <property type="component" value="Chromosome 15"/>
</dbReference>
<dbReference type="OrthoDB" id="409897at2759"/>
<evidence type="ECO:0000256" key="1">
    <source>
        <dbReference type="ARBA" id="ARBA00004245"/>
    </source>
</evidence>
<comment type="subcellular location">
    <subcellularLocation>
        <location evidence="1">Cytoplasm</location>
        <location evidence="1">Cytoskeleton</location>
    </subcellularLocation>
</comment>
<dbReference type="GO" id="GO:0005856">
    <property type="term" value="C:cytoskeleton"/>
    <property type="evidence" value="ECO:0007669"/>
    <property type="project" value="UniProtKB-SubCell"/>
</dbReference>
<dbReference type="Pfam" id="PF12309">
    <property type="entry name" value="KBP_C"/>
    <property type="match status" value="1"/>
</dbReference>
<evidence type="ECO:0000256" key="3">
    <source>
        <dbReference type="ARBA" id="ARBA00016840"/>
    </source>
</evidence>
<dbReference type="EMBL" id="MKHE01000015">
    <property type="protein sequence ID" value="OWK07474.1"/>
    <property type="molecule type" value="Genomic_DNA"/>
</dbReference>
<gene>
    <name evidence="6" type="ORF">Celaphus_00008227</name>
</gene>
<proteinExistence type="inferred from homology"/>
<evidence type="ECO:0000313" key="6">
    <source>
        <dbReference type="EMBL" id="OWK07474.1"/>
    </source>
</evidence>
<keyword evidence="4" id="KW-0963">Cytoplasm</keyword>
<feature type="non-terminal residue" evidence="6">
    <location>
        <position position="1"/>
    </location>
</feature>
<name>A0A212CNQ4_CEREH</name>
<organism evidence="6 7">
    <name type="scientific">Cervus elaphus hippelaphus</name>
    <name type="common">European red deer</name>
    <dbReference type="NCBI Taxonomy" id="46360"/>
    <lineage>
        <taxon>Eukaryota</taxon>
        <taxon>Metazoa</taxon>
        <taxon>Chordata</taxon>
        <taxon>Craniata</taxon>
        <taxon>Vertebrata</taxon>
        <taxon>Euteleostomi</taxon>
        <taxon>Mammalia</taxon>
        <taxon>Eutheria</taxon>
        <taxon>Laurasiatheria</taxon>
        <taxon>Artiodactyla</taxon>
        <taxon>Ruminantia</taxon>
        <taxon>Pecora</taxon>
        <taxon>Cervidae</taxon>
        <taxon>Cervinae</taxon>
        <taxon>Cervus</taxon>
    </lineage>
</organism>
<keyword evidence="5" id="KW-0206">Cytoskeleton</keyword>
<protein>
    <recommendedName>
        <fullName evidence="3">KIF-binding protein</fullName>
    </recommendedName>
</protein>
<evidence type="ECO:0000256" key="5">
    <source>
        <dbReference type="ARBA" id="ARBA00023212"/>
    </source>
</evidence>
<reference evidence="6 7" key="1">
    <citation type="journal article" date="2018" name="Mol. Genet. Genomics">
        <title>The red deer Cervus elaphus genome CerEla1.0: sequencing, annotating, genes, and chromosomes.</title>
        <authorList>
            <person name="Bana N.A."/>
            <person name="Nyiri A."/>
            <person name="Nagy J."/>
            <person name="Frank K."/>
            <person name="Nagy T."/>
            <person name="Steger V."/>
            <person name="Schiller M."/>
            <person name="Lakatos P."/>
            <person name="Sugar L."/>
            <person name="Horn P."/>
            <person name="Barta E."/>
            <person name="Orosz L."/>
        </authorList>
    </citation>
    <scope>NUCLEOTIDE SEQUENCE [LARGE SCALE GENOMIC DNA]</scope>
    <source>
        <strain evidence="6">Hungarian</strain>
    </source>
</reference>
<dbReference type="AlphaFoldDB" id="A0A212CNQ4"/>
<sequence length="454" mass="53377">IGSPPLDPAEHFLPEEEKLPEQERSKRFEKVYTHNLYYLAQVYQHMEMFEKAAHYCHSTLKRQLEHNAYHPMEWAINAATLSQFYINKLGLVIFIIKSDIKKNGVHNENYSCDHWLTQVTLYLLATEAEGDVPELYHQRKGEIARCWIKYCLTLMQNAQLSMQDNIGELDLDKQSELRALRKKELDEEERVRKKAVQFGTGELCDAISAVEEKVSYLRPLDFEEARELFLTGQHYVFEAKEFFQIDGYVTDHIEVVQDHSALFKVLAFFETDMERRCKMHKRRIAMLEPLMVDLNPQYYLLVNRQIQFEIAHAYYDMMDLKVAIADKLRDPDSHIVKKINNLNKSALKYYQLFLDSLRDPNKVFPEHIGEDVLRPAMLAKFRVARLYGKIITADPKKELENLATSLEHYKFIVDYCEKHPEAAPEIEVELELSKEMVSLLPTKMERFRTKMALT</sequence>
<accession>A0A212CNQ4</accession>
<evidence type="ECO:0000256" key="2">
    <source>
        <dbReference type="ARBA" id="ARBA00010305"/>
    </source>
</evidence>
<keyword evidence="7" id="KW-1185">Reference proteome</keyword>
<evidence type="ECO:0000313" key="7">
    <source>
        <dbReference type="Proteomes" id="UP000242450"/>
    </source>
</evidence>
<comment type="caution">
    <text evidence="6">The sequence shown here is derived from an EMBL/GenBank/DDBJ whole genome shotgun (WGS) entry which is preliminary data.</text>
</comment>
<comment type="similarity">
    <text evidence="2">Belongs to the KIF-binding protein family.</text>
</comment>
<dbReference type="PANTHER" id="PTHR46321:SF1">
    <property type="entry name" value="KIF-BINDING PROTEIN"/>
    <property type="match status" value="1"/>
</dbReference>